<protein>
    <submittedName>
        <fullName evidence="4">Uncharacterized protein</fullName>
    </submittedName>
</protein>
<proteinExistence type="predicted"/>
<accession>A0A8X6P0X7</accession>
<dbReference type="EMBL" id="BMAW01058958">
    <property type="protein sequence ID" value="GFT18836.1"/>
    <property type="molecule type" value="Genomic_DNA"/>
</dbReference>
<name>A0A8X6P0X7_NEPPI</name>
<organism evidence="4 6">
    <name type="scientific">Nephila pilipes</name>
    <name type="common">Giant wood spider</name>
    <name type="synonym">Nephila maculata</name>
    <dbReference type="NCBI Taxonomy" id="299642"/>
    <lineage>
        <taxon>Eukaryota</taxon>
        <taxon>Metazoa</taxon>
        <taxon>Ecdysozoa</taxon>
        <taxon>Arthropoda</taxon>
        <taxon>Chelicerata</taxon>
        <taxon>Arachnida</taxon>
        <taxon>Araneae</taxon>
        <taxon>Araneomorphae</taxon>
        <taxon>Entelegynae</taxon>
        <taxon>Araneoidea</taxon>
        <taxon>Nephilidae</taxon>
        <taxon>Nephila</taxon>
    </lineage>
</organism>
<dbReference type="Proteomes" id="UP000887013">
    <property type="component" value="Unassembled WGS sequence"/>
</dbReference>
<evidence type="ECO:0000313" key="4">
    <source>
        <dbReference type="EMBL" id="GFT44742.1"/>
    </source>
</evidence>
<evidence type="ECO:0000313" key="5">
    <source>
        <dbReference type="EMBL" id="GFT96060.1"/>
    </source>
</evidence>
<evidence type="ECO:0000313" key="2">
    <source>
        <dbReference type="EMBL" id="GFS74481.1"/>
    </source>
</evidence>
<dbReference type="EMBL" id="BMAW01050266">
    <property type="protein sequence ID" value="GFS74481.1"/>
    <property type="molecule type" value="Genomic_DNA"/>
</dbReference>
<keyword evidence="1" id="KW-0732">Signal</keyword>
<feature type="signal peptide" evidence="1">
    <location>
        <begin position="1"/>
        <end position="21"/>
    </location>
</feature>
<evidence type="ECO:0000313" key="3">
    <source>
        <dbReference type="EMBL" id="GFT18836.1"/>
    </source>
</evidence>
<feature type="chain" id="PRO_5036596951" evidence="1">
    <location>
        <begin position="22"/>
        <end position="99"/>
    </location>
</feature>
<evidence type="ECO:0000256" key="1">
    <source>
        <dbReference type="SAM" id="SignalP"/>
    </source>
</evidence>
<sequence length="99" mass="11181">MSSKILLVVPNVVLMINSTWVAWDNSTTLKNGWIVIECPKYTLTPYLIIGCGPEILSDKCRFGLLTCSLSNMCELVISTEAETKFITEDYTPPIRYILF</sequence>
<reference evidence="4" key="1">
    <citation type="submission" date="2020-08" db="EMBL/GenBank/DDBJ databases">
        <title>Multicomponent nature underlies the extraordinary mechanical properties of spider dragline silk.</title>
        <authorList>
            <person name="Kono N."/>
            <person name="Nakamura H."/>
            <person name="Mori M."/>
            <person name="Yoshida Y."/>
            <person name="Ohtoshi R."/>
            <person name="Malay A.D."/>
            <person name="Moran D.A.P."/>
            <person name="Tomita M."/>
            <person name="Numata K."/>
            <person name="Arakawa K."/>
        </authorList>
    </citation>
    <scope>NUCLEOTIDE SEQUENCE</scope>
</reference>
<dbReference type="AlphaFoldDB" id="A0A8X6P0X7"/>
<dbReference type="EMBL" id="BMAW01015612">
    <property type="protein sequence ID" value="GFT44742.1"/>
    <property type="molecule type" value="Genomic_DNA"/>
</dbReference>
<comment type="caution">
    <text evidence="4">The sequence shown here is derived from an EMBL/GenBank/DDBJ whole genome shotgun (WGS) entry which is preliminary data.</text>
</comment>
<keyword evidence="6" id="KW-1185">Reference proteome</keyword>
<gene>
    <name evidence="4" type="ORF">NPIL_145661</name>
    <name evidence="3" type="ORF">NPIL_196311</name>
    <name evidence="2" type="ORF">NPIL_375091</name>
    <name evidence="5" type="ORF">NPIL_951</name>
</gene>
<dbReference type="EMBL" id="BMAW01026195">
    <property type="protein sequence ID" value="GFT96060.1"/>
    <property type="molecule type" value="Genomic_DNA"/>
</dbReference>
<evidence type="ECO:0000313" key="6">
    <source>
        <dbReference type="Proteomes" id="UP000887013"/>
    </source>
</evidence>